<reference evidence="3 4" key="1">
    <citation type="submission" date="2013-07" db="EMBL/GenBank/DDBJ databases">
        <title>The Genome Sequence of Cryptococcus heveanensis BCC8398.</title>
        <authorList>
            <consortium name="The Broad Institute Genome Sequencing Platform"/>
            <person name="Cuomo C."/>
            <person name="Litvintseva A."/>
            <person name="Chen Y."/>
            <person name="Heitman J."/>
            <person name="Sun S."/>
            <person name="Springer D."/>
            <person name="Dromer F."/>
            <person name="Young S.K."/>
            <person name="Zeng Q."/>
            <person name="Gargeya S."/>
            <person name="Fitzgerald M."/>
            <person name="Abouelleil A."/>
            <person name="Alvarado L."/>
            <person name="Berlin A.M."/>
            <person name="Chapman S.B."/>
            <person name="Dewar J."/>
            <person name="Goldberg J."/>
            <person name="Griggs A."/>
            <person name="Gujja S."/>
            <person name="Hansen M."/>
            <person name="Howarth C."/>
            <person name="Imamovic A."/>
            <person name="Larimer J."/>
            <person name="McCowan C."/>
            <person name="Murphy C."/>
            <person name="Pearson M."/>
            <person name="Priest M."/>
            <person name="Roberts A."/>
            <person name="Saif S."/>
            <person name="Shea T."/>
            <person name="Sykes S."/>
            <person name="Wortman J."/>
            <person name="Nusbaum C."/>
            <person name="Birren B."/>
        </authorList>
    </citation>
    <scope>NUCLEOTIDE SEQUENCE [LARGE SCALE GENOMIC DNA]</scope>
    <source>
        <strain evidence="3 4">BCC8398</strain>
    </source>
</reference>
<sequence length="135" mass="14376">MDRFQDYFDFGRGGVSTGLVFSMWPIAACGTFWLGPIFADKFGRRGGMLICEALELSLVSTLALSGTDHPSTGYVHPLASLMFILGTCLVAFARNYGMLLAGRFVLGTAVGWMQPGGSGPSSARTGAALRLHRPP</sequence>
<evidence type="ECO:0000313" key="3">
    <source>
        <dbReference type="EMBL" id="OCF31542.1"/>
    </source>
</evidence>
<dbReference type="SUPFAM" id="SSF103473">
    <property type="entry name" value="MFS general substrate transporter"/>
    <property type="match status" value="1"/>
</dbReference>
<evidence type="ECO:0008006" key="5">
    <source>
        <dbReference type="Google" id="ProtNLM"/>
    </source>
</evidence>
<dbReference type="AlphaFoldDB" id="A0A1B9GKA8"/>
<dbReference type="Proteomes" id="UP000092666">
    <property type="component" value="Unassembled WGS sequence"/>
</dbReference>
<accession>A0A1B9GKA8</accession>
<organism evidence="3 4">
    <name type="scientific">Kwoniella heveanensis BCC8398</name>
    <dbReference type="NCBI Taxonomy" id="1296120"/>
    <lineage>
        <taxon>Eukaryota</taxon>
        <taxon>Fungi</taxon>
        <taxon>Dikarya</taxon>
        <taxon>Basidiomycota</taxon>
        <taxon>Agaricomycotina</taxon>
        <taxon>Tremellomycetes</taxon>
        <taxon>Tremellales</taxon>
        <taxon>Cryptococcaceae</taxon>
        <taxon>Kwoniella</taxon>
    </lineage>
</organism>
<evidence type="ECO:0000313" key="4">
    <source>
        <dbReference type="Proteomes" id="UP000092666"/>
    </source>
</evidence>
<feature type="region of interest" description="Disordered" evidence="1">
    <location>
        <begin position="116"/>
        <end position="135"/>
    </location>
</feature>
<evidence type="ECO:0000256" key="1">
    <source>
        <dbReference type="SAM" id="MobiDB-lite"/>
    </source>
</evidence>
<keyword evidence="2" id="KW-0472">Membrane</keyword>
<gene>
    <name evidence="3" type="ORF">I316_06741</name>
</gene>
<dbReference type="Gene3D" id="1.20.1250.20">
    <property type="entry name" value="MFS general substrate transporter like domains"/>
    <property type="match status" value="1"/>
</dbReference>
<dbReference type="EMBL" id="KV700133">
    <property type="protein sequence ID" value="OCF31542.1"/>
    <property type="molecule type" value="Genomic_DNA"/>
</dbReference>
<name>A0A1B9GKA8_9TREE</name>
<proteinExistence type="predicted"/>
<feature type="transmembrane region" description="Helical" evidence="2">
    <location>
        <begin position="73"/>
        <end position="93"/>
    </location>
</feature>
<keyword evidence="4" id="KW-1185">Reference proteome</keyword>
<reference evidence="4" key="2">
    <citation type="submission" date="2013-12" db="EMBL/GenBank/DDBJ databases">
        <title>Evolution of pathogenesis and genome organization in the Tremellales.</title>
        <authorList>
            <person name="Cuomo C."/>
            <person name="Litvintseva A."/>
            <person name="Heitman J."/>
            <person name="Chen Y."/>
            <person name="Sun S."/>
            <person name="Springer D."/>
            <person name="Dromer F."/>
            <person name="Young S."/>
            <person name="Zeng Q."/>
            <person name="Chapman S."/>
            <person name="Gujja S."/>
            <person name="Saif S."/>
            <person name="Birren B."/>
        </authorList>
    </citation>
    <scope>NUCLEOTIDE SEQUENCE [LARGE SCALE GENOMIC DNA]</scope>
    <source>
        <strain evidence="4">BCC8398</strain>
    </source>
</reference>
<dbReference type="InterPro" id="IPR036259">
    <property type="entry name" value="MFS_trans_sf"/>
</dbReference>
<evidence type="ECO:0000256" key="2">
    <source>
        <dbReference type="SAM" id="Phobius"/>
    </source>
</evidence>
<dbReference type="OrthoDB" id="6133115at2759"/>
<protein>
    <recommendedName>
        <fullName evidence="5">Major facilitator superfamily (MFS) profile domain-containing protein</fullName>
    </recommendedName>
</protein>
<keyword evidence="2" id="KW-0812">Transmembrane</keyword>
<keyword evidence="2" id="KW-1133">Transmembrane helix</keyword>
<feature type="transmembrane region" description="Helical" evidence="2">
    <location>
        <begin position="20"/>
        <end position="39"/>
    </location>
</feature>